<feature type="region of interest" description="Disordered" evidence="3">
    <location>
        <begin position="315"/>
        <end position="370"/>
    </location>
</feature>
<dbReference type="SUPFAM" id="SSF47729">
    <property type="entry name" value="IHF-like DNA-binding proteins"/>
    <property type="match status" value="1"/>
</dbReference>
<name>A0A2N0VGS9_9BACT</name>
<keyword evidence="4" id="KW-0472">Membrane</keyword>
<dbReference type="EMBL" id="PISP01000003">
    <property type="protein sequence ID" value="PKD43387.1"/>
    <property type="molecule type" value="Genomic_DNA"/>
</dbReference>
<keyword evidence="4" id="KW-0812">Transmembrane</keyword>
<reference evidence="6 7" key="1">
    <citation type="submission" date="2017-11" db="EMBL/GenBank/DDBJ databases">
        <title>Rhodohalobacter 15182 sp. nov., isolated from a salt lake.</title>
        <authorList>
            <person name="Han S."/>
        </authorList>
    </citation>
    <scope>NUCLEOTIDE SEQUENCE [LARGE SCALE GENOMIC DNA]</scope>
    <source>
        <strain evidence="6 7">15182</strain>
    </source>
</reference>
<feature type="compositionally biased region" description="Acidic residues" evidence="3">
    <location>
        <begin position="117"/>
        <end position="143"/>
    </location>
</feature>
<evidence type="ECO:0000256" key="3">
    <source>
        <dbReference type="SAM" id="MobiDB-lite"/>
    </source>
</evidence>
<feature type="compositionally biased region" description="Acidic residues" evidence="3">
    <location>
        <begin position="211"/>
        <end position="243"/>
    </location>
</feature>
<comment type="similarity">
    <text evidence="1">Belongs to the bacterial histone-like protein family.</text>
</comment>
<dbReference type="GO" id="GO:0042834">
    <property type="term" value="F:peptidoglycan binding"/>
    <property type="evidence" value="ECO:0007669"/>
    <property type="project" value="InterPro"/>
</dbReference>
<feature type="compositionally biased region" description="Acidic residues" evidence="3">
    <location>
        <begin position="350"/>
        <end position="362"/>
    </location>
</feature>
<feature type="region of interest" description="Disordered" evidence="3">
    <location>
        <begin position="81"/>
        <end position="283"/>
    </location>
</feature>
<dbReference type="GO" id="GO:0030527">
    <property type="term" value="F:structural constituent of chromatin"/>
    <property type="evidence" value="ECO:0007669"/>
    <property type="project" value="InterPro"/>
</dbReference>
<dbReference type="Gene3D" id="3.30.70.1070">
    <property type="entry name" value="Sporulation related repeat"/>
    <property type="match status" value="1"/>
</dbReference>
<dbReference type="InterPro" id="IPR007730">
    <property type="entry name" value="SPOR-like_dom"/>
</dbReference>
<protein>
    <recommendedName>
        <fullName evidence="5">SPOR domain-containing protein</fullName>
    </recommendedName>
</protein>
<keyword evidence="4" id="KW-1133">Transmembrane helix</keyword>
<dbReference type="AlphaFoldDB" id="A0A2N0VGS9"/>
<feature type="compositionally biased region" description="Basic and acidic residues" evidence="3">
    <location>
        <begin position="82"/>
        <end position="96"/>
    </location>
</feature>
<comment type="caution">
    <text evidence="6">The sequence shown here is derived from an EMBL/GenBank/DDBJ whole genome shotgun (WGS) entry which is preliminary data.</text>
</comment>
<evidence type="ECO:0000259" key="5">
    <source>
        <dbReference type="PROSITE" id="PS51724"/>
    </source>
</evidence>
<dbReference type="InterPro" id="IPR010992">
    <property type="entry name" value="IHF-like_DNA-bd_dom_sf"/>
</dbReference>
<dbReference type="Pfam" id="PF05036">
    <property type="entry name" value="SPOR"/>
    <property type="match status" value="1"/>
</dbReference>
<evidence type="ECO:0000256" key="1">
    <source>
        <dbReference type="ARBA" id="ARBA00010529"/>
    </source>
</evidence>
<keyword evidence="7" id="KW-1185">Reference proteome</keyword>
<dbReference type="Proteomes" id="UP000233398">
    <property type="component" value="Unassembled WGS sequence"/>
</dbReference>
<keyword evidence="2" id="KW-0238">DNA-binding</keyword>
<accession>A0A2N0VGS9</accession>
<dbReference type="PROSITE" id="PS51724">
    <property type="entry name" value="SPOR"/>
    <property type="match status" value="1"/>
</dbReference>
<feature type="domain" description="SPOR" evidence="5">
    <location>
        <begin position="381"/>
        <end position="460"/>
    </location>
</feature>
<evidence type="ECO:0000313" key="6">
    <source>
        <dbReference type="EMBL" id="PKD43387.1"/>
    </source>
</evidence>
<feature type="compositionally biased region" description="Acidic residues" evidence="3">
    <location>
        <begin position="184"/>
        <end position="203"/>
    </location>
</feature>
<dbReference type="SUPFAM" id="SSF110997">
    <property type="entry name" value="Sporulation related repeat"/>
    <property type="match status" value="1"/>
</dbReference>
<sequence length="463" mass="51384">MKINRAKLIELLVEKTGMGTDEIESQLKQLIDRILDAAERGKALEVKEFGMFYFDENGDLKFDPSDELSTEINFKYAGMEPVELKPARDQESKEQADELSGMAEETEDEPSTSTGSDMDEIFGFDSGSDSDEDDLPIEDDAEGPDGGALISPPDKVDRDIDPFSGLLGDASSKMKGSEEKKEEEVPEEDPFSFLMDDDDDEDIEDRKEIEPETGEEFESETAFVLDDDDDDSEKVEADDESEDDLSKIFEEPAAEVEEEAEPVQPKEKKPKSAKKKPVKTSDKQRDPIMMVISIGLIIILIVAGFFIIPSLFDDSDSTSSQNQPAQETEQPSQTDPALEEEQQAVLTPVEPEEETAVTEEEPSATTESEQSIYGLNGDLVEEANDGYSIVLHSLQSEERARQQAANLVSDGYRVLVSPRLVRGETVWRVSVGQFPTLTDAQEEAAELPSPYSSNNFIQRIQTN</sequence>
<evidence type="ECO:0000313" key="7">
    <source>
        <dbReference type="Proteomes" id="UP000233398"/>
    </source>
</evidence>
<feature type="compositionally biased region" description="Polar residues" evidence="3">
    <location>
        <begin position="317"/>
        <end position="335"/>
    </location>
</feature>
<proteinExistence type="inferred from homology"/>
<feature type="compositionally biased region" description="Basic residues" evidence="3">
    <location>
        <begin position="268"/>
        <end position="278"/>
    </location>
</feature>
<dbReference type="RefSeq" id="WP_101073862.1">
    <property type="nucleotide sequence ID" value="NZ_PISP01000003.1"/>
</dbReference>
<dbReference type="InterPro" id="IPR036680">
    <property type="entry name" value="SPOR-like_sf"/>
</dbReference>
<dbReference type="OrthoDB" id="1524004at2"/>
<organism evidence="6 7">
    <name type="scientific">Rhodohalobacter barkolensis</name>
    <dbReference type="NCBI Taxonomy" id="2053187"/>
    <lineage>
        <taxon>Bacteria</taxon>
        <taxon>Pseudomonadati</taxon>
        <taxon>Balneolota</taxon>
        <taxon>Balneolia</taxon>
        <taxon>Balneolales</taxon>
        <taxon>Balneolaceae</taxon>
        <taxon>Rhodohalobacter</taxon>
    </lineage>
</organism>
<feature type="compositionally biased region" description="Acidic residues" evidence="3">
    <location>
        <begin position="252"/>
        <end position="261"/>
    </location>
</feature>
<feature type="transmembrane region" description="Helical" evidence="4">
    <location>
        <begin position="288"/>
        <end position="312"/>
    </location>
</feature>
<evidence type="ECO:0000256" key="4">
    <source>
        <dbReference type="SAM" id="Phobius"/>
    </source>
</evidence>
<evidence type="ECO:0000256" key="2">
    <source>
        <dbReference type="ARBA" id="ARBA00023125"/>
    </source>
</evidence>
<dbReference type="InterPro" id="IPR000119">
    <property type="entry name" value="Hist_DNA-bd"/>
</dbReference>
<dbReference type="Pfam" id="PF00216">
    <property type="entry name" value="Bac_DNA_binding"/>
    <property type="match status" value="1"/>
</dbReference>
<gene>
    <name evidence="6" type="ORF">CWD77_12335</name>
</gene>
<dbReference type="GO" id="GO:0003677">
    <property type="term" value="F:DNA binding"/>
    <property type="evidence" value="ECO:0007669"/>
    <property type="project" value="UniProtKB-KW"/>
</dbReference>